<keyword evidence="1" id="KW-0833">Ubl conjugation pathway</keyword>
<dbReference type="GO" id="GO:0030915">
    <property type="term" value="C:Smc5-Smc6 complex"/>
    <property type="evidence" value="ECO:0007669"/>
    <property type="project" value="UniProtKB-UniRule"/>
</dbReference>
<dbReference type="HOGENOM" id="CLU_045153_4_0_1"/>
<dbReference type="Gene3D" id="3.90.1150.220">
    <property type="match status" value="1"/>
</dbReference>
<evidence type="ECO:0000256" key="2">
    <source>
        <dbReference type="SAM" id="MobiDB-lite"/>
    </source>
</evidence>
<dbReference type="STRING" id="379508.A5E354"/>
<evidence type="ECO:0000256" key="1">
    <source>
        <dbReference type="RuleBase" id="RU368018"/>
    </source>
</evidence>
<dbReference type="Pfam" id="PF07574">
    <property type="entry name" value="SMC_Nse1"/>
    <property type="match status" value="1"/>
</dbReference>
<keyword evidence="1" id="KW-0862">Zinc</keyword>
<dbReference type="GO" id="GO:0061630">
    <property type="term" value="F:ubiquitin protein ligase activity"/>
    <property type="evidence" value="ECO:0007669"/>
    <property type="project" value="UniProtKB-EC"/>
</dbReference>
<dbReference type="InterPro" id="IPR036388">
    <property type="entry name" value="WH-like_DNA-bd_sf"/>
</dbReference>
<keyword evidence="1" id="KW-0479">Metal-binding</keyword>
<dbReference type="Gene3D" id="1.10.10.10">
    <property type="entry name" value="Winged helix-like DNA-binding domain superfamily/Winged helix DNA-binding domain"/>
    <property type="match status" value="1"/>
</dbReference>
<name>A5E354_LODEL</name>
<comment type="subcellular location">
    <subcellularLocation>
        <location evidence="1">Nucleus</location>
    </subcellularLocation>
</comment>
<protein>
    <recommendedName>
        <fullName evidence="1">Non-structural maintenance of chromosomes element 1 homolog</fullName>
        <ecNumber evidence="1">2.3.2.27</ecNumber>
    </recommendedName>
</protein>
<keyword evidence="1" id="KW-0233">DNA recombination</keyword>
<dbReference type="eggNOG" id="KOG4718">
    <property type="taxonomic scope" value="Eukaryota"/>
</dbReference>
<proteinExistence type="inferred from homology"/>
<dbReference type="PANTHER" id="PTHR20973">
    <property type="entry name" value="NON-SMC ELEMENT 1-RELATED"/>
    <property type="match status" value="1"/>
</dbReference>
<keyword evidence="1" id="KW-0227">DNA damage</keyword>
<dbReference type="InParanoid" id="A5E354"/>
<gene>
    <name evidence="3" type="ORF">LELG_04041</name>
</gene>
<dbReference type="EMBL" id="CH981528">
    <property type="protein sequence ID" value="EDK45862.1"/>
    <property type="molecule type" value="Genomic_DNA"/>
</dbReference>
<organism evidence="3 4">
    <name type="scientific">Lodderomyces elongisporus (strain ATCC 11503 / CBS 2605 / JCM 1781 / NBRC 1676 / NRRL YB-4239)</name>
    <name type="common">Yeast</name>
    <name type="synonym">Saccharomyces elongisporus</name>
    <dbReference type="NCBI Taxonomy" id="379508"/>
    <lineage>
        <taxon>Eukaryota</taxon>
        <taxon>Fungi</taxon>
        <taxon>Dikarya</taxon>
        <taxon>Ascomycota</taxon>
        <taxon>Saccharomycotina</taxon>
        <taxon>Pichiomycetes</taxon>
        <taxon>Debaryomycetaceae</taxon>
        <taxon>Candida/Lodderomyces clade</taxon>
        <taxon>Lodderomyces</taxon>
    </lineage>
</organism>
<feature type="compositionally biased region" description="Basic and acidic residues" evidence="2">
    <location>
        <begin position="38"/>
        <end position="51"/>
    </location>
</feature>
<dbReference type="OMA" id="RCPNYSN"/>
<keyword evidence="1" id="KW-0863">Zinc-finger</keyword>
<feature type="region of interest" description="Disordered" evidence="2">
    <location>
        <begin position="38"/>
        <end position="60"/>
    </location>
</feature>
<dbReference type="VEuPathDB" id="FungiDB:LELG_04041"/>
<dbReference type="InterPro" id="IPR011513">
    <property type="entry name" value="Nse1"/>
</dbReference>
<dbReference type="EC" id="2.3.2.27" evidence="1"/>
<comment type="subunit">
    <text evidence="1">Component of the Smc5-Smc6 complex.</text>
</comment>
<dbReference type="GeneID" id="5232028"/>
<dbReference type="PANTHER" id="PTHR20973:SF0">
    <property type="entry name" value="NON-STRUCTURAL MAINTENANCE OF CHROMOSOMES ELEMENT 1 HOMOLOG"/>
    <property type="match status" value="1"/>
</dbReference>
<dbReference type="GO" id="GO:0008270">
    <property type="term" value="F:zinc ion binding"/>
    <property type="evidence" value="ECO:0007669"/>
    <property type="project" value="UniProtKB-KW"/>
</dbReference>
<accession>A5E354</accession>
<keyword evidence="1" id="KW-0808">Transferase</keyword>
<sequence length="284" mass="32938">MLTDIHRVLLTYIRSVKAIQLNSLLEAFTLIIQRLHPEHEHEHEHEHESESGHNTINSPSIEPSRDALEQYIREINAEITKQGFKIDRKNDELNGTLYFIFINTAMDEIIKQTTIYTHMELVAIKNLIEEIIEAEHFAFSLPRSNAQQIVLSHLSRPLKELSYFIDRLIDEGWFKATLDDRLILSINSLCELKQYLLETYGDTNLSEGNRRENRSQDRDIVDGGNGAESKLLVCRQCKELVTLGFLSIEKDAFHRRCYEVYCRNNRIEANEDNLLRVGADPSTL</sequence>
<keyword evidence="1" id="KW-0234">DNA repair</keyword>
<comment type="function">
    <text evidence="1">Acts in a DNA repair pathway for removal of UV-induced DNA damage that is distinct from classical nucleotide excision repair and in repair of ionizing radiation damage. Functions in homologous recombination repair of DNA double strand breaks and in recovery of stalled replication forks.</text>
</comment>
<evidence type="ECO:0000313" key="4">
    <source>
        <dbReference type="Proteomes" id="UP000001996"/>
    </source>
</evidence>
<comment type="catalytic activity">
    <reaction evidence="1">
        <text>S-ubiquitinyl-[E2 ubiquitin-conjugating enzyme]-L-cysteine + [acceptor protein]-L-lysine = [E2 ubiquitin-conjugating enzyme]-L-cysteine + N(6)-ubiquitinyl-[acceptor protein]-L-lysine.</text>
        <dbReference type="EC" id="2.3.2.27"/>
    </reaction>
</comment>
<dbReference type="GO" id="GO:0005634">
    <property type="term" value="C:nucleus"/>
    <property type="evidence" value="ECO:0007669"/>
    <property type="project" value="UniProtKB-SubCell"/>
</dbReference>
<keyword evidence="1" id="KW-0539">Nucleus</keyword>
<dbReference type="KEGG" id="lel:PVL30_004865"/>
<comment type="similarity">
    <text evidence="1">Belongs to the NSE1 family.</text>
</comment>
<dbReference type="Proteomes" id="UP000001996">
    <property type="component" value="Unassembled WGS sequence"/>
</dbReference>
<evidence type="ECO:0000313" key="3">
    <source>
        <dbReference type="EMBL" id="EDK45862.1"/>
    </source>
</evidence>
<keyword evidence="4" id="KW-1185">Reference proteome</keyword>
<reference evidence="3 4" key="1">
    <citation type="journal article" date="2009" name="Nature">
        <title>Evolution of pathogenicity and sexual reproduction in eight Candida genomes.</title>
        <authorList>
            <person name="Butler G."/>
            <person name="Rasmussen M.D."/>
            <person name="Lin M.F."/>
            <person name="Santos M.A."/>
            <person name="Sakthikumar S."/>
            <person name="Munro C.A."/>
            <person name="Rheinbay E."/>
            <person name="Grabherr M."/>
            <person name="Forche A."/>
            <person name="Reedy J.L."/>
            <person name="Agrafioti I."/>
            <person name="Arnaud M.B."/>
            <person name="Bates S."/>
            <person name="Brown A.J."/>
            <person name="Brunke S."/>
            <person name="Costanzo M.C."/>
            <person name="Fitzpatrick D.A."/>
            <person name="de Groot P.W."/>
            <person name="Harris D."/>
            <person name="Hoyer L.L."/>
            <person name="Hube B."/>
            <person name="Klis F.M."/>
            <person name="Kodira C."/>
            <person name="Lennard N."/>
            <person name="Logue M.E."/>
            <person name="Martin R."/>
            <person name="Neiman A.M."/>
            <person name="Nikolaou E."/>
            <person name="Quail M.A."/>
            <person name="Quinn J."/>
            <person name="Santos M.C."/>
            <person name="Schmitzberger F.F."/>
            <person name="Sherlock G."/>
            <person name="Shah P."/>
            <person name="Silverstein K.A."/>
            <person name="Skrzypek M.S."/>
            <person name="Soll D."/>
            <person name="Staggs R."/>
            <person name="Stansfield I."/>
            <person name="Stumpf M.P."/>
            <person name="Sudbery P.E."/>
            <person name="Srikantha T."/>
            <person name="Zeng Q."/>
            <person name="Berman J."/>
            <person name="Berriman M."/>
            <person name="Heitman J."/>
            <person name="Gow N.A."/>
            <person name="Lorenz M.C."/>
            <person name="Birren B.W."/>
            <person name="Kellis M."/>
            <person name="Cuomo C.A."/>
        </authorList>
    </citation>
    <scope>NUCLEOTIDE SEQUENCE [LARGE SCALE GENOMIC DNA]</scope>
    <source>
        <strain evidence="4">ATCC 11503 / BCRC 21390 / CBS 2605 / JCM 1781 / NBRC 1676 / NRRL YB-4239</strain>
    </source>
</reference>
<dbReference type="GO" id="GO:0000724">
    <property type="term" value="P:double-strand break repair via homologous recombination"/>
    <property type="evidence" value="ECO:0007669"/>
    <property type="project" value="TreeGrafter"/>
</dbReference>
<dbReference type="AlphaFoldDB" id="A5E354"/>
<dbReference type="OrthoDB" id="185455at2759"/>